<comment type="caution">
    <text evidence="2">The sequence shown here is derived from an EMBL/GenBank/DDBJ whole genome shotgun (WGS) entry which is preliminary data.</text>
</comment>
<accession>A0A3C1KIZ9</accession>
<reference evidence="2 3" key="1">
    <citation type="journal article" date="2018" name="Nat. Biotechnol.">
        <title>A standardized bacterial taxonomy based on genome phylogeny substantially revises the tree of life.</title>
        <authorList>
            <person name="Parks D.H."/>
            <person name="Chuvochina M."/>
            <person name="Waite D.W."/>
            <person name="Rinke C."/>
            <person name="Skarshewski A."/>
            <person name="Chaumeil P.A."/>
            <person name="Hugenholtz P."/>
        </authorList>
    </citation>
    <scope>NUCLEOTIDE SEQUENCE [LARGE SCALE GENOMIC DNA]</scope>
    <source>
        <strain evidence="2">UBA9158</strain>
    </source>
</reference>
<dbReference type="InterPro" id="IPR029043">
    <property type="entry name" value="GcvT/YgfZ_C"/>
</dbReference>
<proteinExistence type="predicted"/>
<feature type="non-terminal residue" evidence="2">
    <location>
        <position position="1"/>
    </location>
</feature>
<dbReference type="Proteomes" id="UP000259273">
    <property type="component" value="Unassembled WGS sequence"/>
</dbReference>
<feature type="domain" description="Aminomethyltransferase C-terminal" evidence="1">
    <location>
        <begin position="14"/>
        <end position="100"/>
    </location>
</feature>
<dbReference type="InterPro" id="IPR027266">
    <property type="entry name" value="TrmE/GcvT-like"/>
</dbReference>
<sequence>RGMARQDCVREGRKQWVGLLTTDPMEILPEGAQGVFDPAAAVPMPMVGHVASSYWSENLGRSIALGFVEGGHSRMGQSVYYPLADGRTVEAKICSTVFLDPEGARQNV</sequence>
<evidence type="ECO:0000313" key="3">
    <source>
        <dbReference type="Proteomes" id="UP000259273"/>
    </source>
</evidence>
<dbReference type="InterPro" id="IPR013977">
    <property type="entry name" value="GcvT_C"/>
</dbReference>
<name>A0A3C1KIZ9_9GAMM</name>
<organism evidence="2 3">
    <name type="scientific">Haliea salexigens</name>
    <dbReference type="NCBI Taxonomy" id="287487"/>
    <lineage>
        <taxon>Bacteria</taxon>
        <taxon>Pseudomonadati</taxon>
        <taxon>Pseudomonadota</taxon>
        <taxon>Gammaproteobacteria</taxon>
        <taxon>Cellvibrionales</taxon>
        <taxon>Halieaceae</taxon>
        <taxon>Haliea</taxon>
    </lineage>
</organism>
<dbReference type="EMBL" id="DMND01000030">
    <property type="protein sequence ID" value="HAN26428.1"/>
    <property type="molecule type" value="Genomic_DNA"/>
</dbReference>
<dbReference type="AlphaFoldDB" id="A0A3C1KIZ9"/>
<evidence type="ECO:0000313" key="2">
    <source>
        <dbReference type="EMBL" id="HAN26428.1"/>
    </source>
</evidence>
<dbReference type="SUPFAM" id="SSF101790">
    <property type="entry name" value="Aminomethyltransferase beta-barrel domain"/>
    <property type="match status" value="1"/>
</dbReference>
<dbReference type="Pfam" id="PF08669">
    <property type="entry name" value="GCV_T_C"/>
    <property type="match status" value="1"/>
</dbReference>
<evidence type="ECO:0000259" key="1">
    <source>
        <dbReference type="Pfam" id="PF08669"/>
    </source>
</evidence>
<protein>
    <submittedName>
        <fullName evidence="2">Sarcosine oxidase subunit alpha</fullName>
    </submittedName>
</protein>
<gene>
    <name evidence="2" type="ORF">DCP75_01600</name>
</gene>
<dbReference type="Gene3D" id="3.30.1360.120">
    <property type="entry name" value="Probable tRNA modification gtpase trme, domain 1"/>
    <property type="match status" value="1"/>
</dbReference>